<keyword evidence="1" id="KW-0812">Transmembrane</keyword>
<comment type="caution">
    <text evidence="4">The sequence shown here is derived from an EMBL/GenBank/DDBJ whole genome shotgun (WGS) entry which is preliminary data.</text>
</comment>
<sequence>MHGVMHSVLMALTLAAAPKLAVVEVDAPDLMMGLGAQVTRALVTEAQAQKYDVVTPEALRGKLDARRYESLRKCGGNTACVAQELTGVGVRRAVVGKLSRDEKNYLLKLWLVDVDTLDVIADVDRPILIAARRFQKDVEQAIPPLLRGEREARGTLIVDSNLADAQVTLNGEFIGTPPVKLSLKPGKYEVKLERNKYLSVTRLLNVEPNQETKEFIKLLLKPGELPDAQVVPKLTKKDETPEAAPLKLSALTFVLGGVAIAAGGAGLTFGLISRGQEEALRTGYDPDTAVYAGTRKQALEQNRNALVANIAFGVAGAAAVGAIISGIVDGTRSVQVTPTASADGAGVSVGGSF</sequence>
<name>A0A2W5TS98_9BACT</name>
<feature type="signal peptide" evidence="2">
    <location>
        <begin position="1"/>
        <end position="21"/>
    </location>
</feature>
<keyword evidence="1" id="KW-0472">Membrane</keyword>
<evidence type="ECO:0000256" key="1">
    <source>
        <dbReference type="SAM" id="Phobius"/>
    </source>
</evidence>
<feature type="transmembrane region" description="Helical" evidence="1">
    <location>
        <begin position="250"/>
        <end position="272"/>
    </location>
</feature>
<dbReference type="Proteomes" id="UP000249061">
    <property type="component" value="Unassembled WGS sequence"/>
</dbReference>
<feature type="domain" description="PEGA" evidence="3">
    <location>
        <begin position="154"/>
        <end position="218"/>
    </location>
</feature>
<evidence type="ECO:0000313" key="5">
    <source>
        <dbReference type="Proteomes" id="UP000249061"/>
    </source>
</evidence>
<proteinExistence type="predicted"/>
<keyword evidence="1" id="KW-1133">Transmembrane helix</keyword>
<evidence type="ECO:0000259" key="3">
    <source>
        <dbReference type="Pfam" id="PF08308"/>
    </source>
</evidence>
<dbReference type="EMBL" id="QFQP01000001">
    <property type="protein sequence ID" value="PZR18490.1"/>
    <property type="molecule type" value="Genomic_DNA"/>
</dbReference>
<feature type="transmembrane region" description="Helical" evidence="1">
    <location>
        <begin position="305"/>
        <end position="328"/>
    </location>
</feature>
<keyword evidence="2" id="KW-0732">Signal</keyword>
<dbReference type="AlphaFoldDB" id="A0A2W5TS98"/>
<organism evidence="4 5">
    <name type="scientific">Archangium gephyra</name>
    <dbReference type="NCBI Taxonomy" id="48"/>
    <lineage>
        <taxon>Bacteria</taxon>
        <taxon>Pseudomonadati</taxon>
        <taxon>Myxococcota</taxon>
        <taxon>Myxococcia</taxon>
        <taxon>Myxococcales</taxon>
        <taxon>Cystobacterineae</taxon>
        <taxon>Archangiaceae</taxon>
        <taxon>Archangium</taxon>
    </lineage>
</organism>
<dbReference type="Pfam" id="PF08308">
    <property type="entry name" value="PEGA"/>
    <property type="match status" value="1"/>
</dbReference>
<evidence type="ECO:0000256" key="2">
    <source>
        <dbReference type="SAM" id="SignalP"/>
    </source>
</evidence>
<protein>
    <recommendedName>
        <fullName evidence="3">PEGA domain-containing protein</fullName>
    </recommendedName>
</protein>
<dbReference type="InterPro" id="IPR013229">
    <property type="entry name" value="PEGA"/>
</dbReference>
<evidence type="ECO:0000313" key="4">
    <source>
        <dbReference type="EMBL" id="PZR18490.1"/>
    </source>
</evidence>
<gene>
    <name evidence="4" type="ORF">DI536_01000</name>
</gene>
<reference evidence="4 5" key="1">
    <citation type="submission" date="2017-08" db="EMBL/GenBank/DDBJ databases">
        <title>Infants hospitalized years apart are colonized by the same room-sourced microbial strains.</title>
        <authorList>
            <person name="Brooks B."/>
            <person name="Olm M.R."/>
            <person name="Firek B.A."/>
            <person name="Baker R."/>
            <person name="Thomas B.C."/>
            <person name="Morowitz M.J."/>
            <person name="Banfield J.F."/>
        </authorList>
    </citation>
    <scope>NUCLEOTIDE SEQUENCE [LARGE SCALE GENOMIC DNA]</scope>
    <source>
        <strain evidence="4">S2_003_000_R2_14</strain>
    </source>
</reference>
<accession>A0A2W5TS98</accession>
<feature type="chain" id="PRO_5015935611" description="PEGA domain-containing protein" evidence="2">
    <location>
        <begin position="22"/>
        <end position="353"/>
    </location>
</feature>